<dbReference type="EMBL" id="OP313012">
    <property type="protein sequence ID" value="UXL90875.1"/>
    <property type="molecule type" value="Viral_cRNA"/>
</dbReference>
<gene>
    <name evidence="3" type="primary">ORF4</name>
</gene>
<reference evidence="3" key="1">
    <citation type="submission" date="2022-08" db="EMBL/GenBank/DDBJ databases">
        <title>Metatranscriptomics reveals the diversity of tick virome in northwest China.</title>
        <authorList>
            <person name="Kong Y."/>
            <person name="Li Y."/>
            <person name="Zhang G."/>
            <person name="Jiang L."/>
            <person name="Wang P."/>
            <person name="Zhang S."/>
            <person name="Zheng X."/>
        </authorList>
    </citation>
    <scope>NUCLEOTIDE SEQUENCE</scope>
    <source>
        <strain evidence="3">FY19-20</strain>
    </source>
</reference>
<dbReference type="InterPro" id="IPR029063">
    <property type="entry name" value="SAM-dependent_MTases_sf"/>
</dbReference>
<accession>A0A977R7T0</accession>
<dbReference type="Gene3D" id="3.40.50.150">
    <property type="entry name" value="Vaccinia Virus protein VP39"/>
    <property type="match status" value="1"/>
</dbReference>
<organism evidence="3">
    <name type="scientific">Fuyun tick rhabdovirus</name>
    <dbReference type="NCBI Taxonomy" id="2977134"/>
    <lineage>
        <taxon>Viruses</taxon>
        <taxon>Riboviria</taxon>
        <taxon>Orthornavirae</taxon>
        <taxon>Negarnaviricota</taxon>
        <taxon>Haploviricotina</taxon>
        <taxon>Monjiviricetes</taxon>
        <taxon>Mononegavirales</taxon>
        <taxon>Rhabdoviridae</taxon>
        <taxon>Deltarhabdovirinae</taxon>
        <taxon>Gammaricinrhavirus</taxon>
        <taxon>Gammaricinrhavirus fuyun</taxon>
    </lineage>
</organism>
<evidence type="ECO:0000256" key="2">
    <source>
        <dbReference type="ARBA" id="ARBA00030285"/>
    </source>
</evidence>
<dbReference type="CDD" id="cd02440">
    <property type="entry name" value="AdoMet_MTases"/>
    <property type="match status" value="1"/>
</dbReference>
<sequence>MWFTRHSVLPVTWRSKGNYFDEFSTEDWIRLYYAVCGFTNQIPRSRAECRVTANTQLHIKGEIAVIIMGQATTLQEPFEKQLTRPLMLHSEFGVTLRADKDIRVVCHWLYPGDWIDQTISRPYNIPTPGKEQVATPRRIAELVCGLAMVYSKCRVVDLFCGMGALSEPFFEKGHGVLLVDDDPTLRKPLDKWIKANKWKGAVLIQDFTATRVSSGALVIASPPLTKDGTLDSGLLSRFCNFLLALDKSNVCILIPHNLTPKFYSCIFQHKKYLLNSRTLVSLILPRSKEEHTATFKYVGMDIVSLRWNDQTT</sequence>
<evidence type="ECO:0000256" key="1">
    <source>
        <dbReference type="ARBA" id="ARBA00018602"/>
    </source>
</evidence>
<proteinExistence type="predicted"/>
<name>A0A977R7T0_9RHAB</name>
<dbReference type="SUPFAM" id="SSF53335">
    <property type="entry name" value="S-adenosyl-L-methionine-dependent methyltransferases"/>
    <property type="match status" value="1"/>
</dbReference>
<protein>
    <recommendedName>
        <fullName evidence="1">RNA-directed RNA polymerase L</fullName>
    </recommendedName>
    <alternativeName>
        <fullName evidence="2">Large structural protein</fullName>
    </alternativeName>
</protein>
<evidence type="ECO:0000313" key="3">
    <source>
        <dbReference type="EMBL" id="UXL90875.1"/>
    </source>
</evidence>